<name>A0A7W8NDL7_9DEIO</name>
<feature type="transmembrane region" description="Helical" evidence="1">
    <location>
        <begin position="42"/>
        <end position="64"/>
    </location>
</feature>
<keyword evidence="1" id="KW-0812">Transmembrane</keyword>
<comment type="caution">
    <text evidence="2">The sequence shown here is derived from an EMBL/GenBank/DDBJ whole genome shotgun (WGS) entry which is preliminary data.</text>
</comment>
<gene>
    <name evidence="2" type="ORF">HNQ08_001616</name>
</gene>
<protein>
    <submittedName>
        <fullName evidence="2">Uncharacterized protein</fullName>
    </submittedName>
</protein>
<keyword evidence="3" id="KW-1185">Reference proteome</keyword>
<keyword evidence="1" id="KW-0472">Membrane</keyword>
<accession>A0A7W8NDL7</accession>
<feature type="transmembrane region" description="Helical" evidence="1">
    <location>
        <begin position="20"/>
        <end position="36"/>
    </location>
</feature>
<sequence>MSRRTYLTHCIGISLQRRVGWVVAAGLIGTVGAGVVDPVPTGLMMGAAALSGLSALGIAMNSYLRHSSDVEAQPWYTR</sequence>
<evidence type="ECO:0000313" key="3">
    <source>
        <dbReference type="Proteomes" id="UP000552709"/>
    </source>
</evidence>
<proteinExistence type="predicted"/>
<dbReference type="EMBL" id="JACHFL010000003">
    <property type="protein sequence ID" value="MBB5362521.1"/>
    <property type="molecule type" value="Genomic_DNA"/>
</dbReference>
<evidence type="ECO:0000313" key="2">
    <source>
        <dbReference type="EMBL" id="MBB5362521.1"/>
    </source>
</evidence>
<dbReference type="Proteomes" id="UP000552709">
    <property type="component" value="Unassembled WGS sequence"/>
</dbReference>
<evidence type="ECO:0000256" key="1">
    <source>
        <dbReference type="SAM" id="Phobius"/>
    </source>
</evidence>
<dbReference type="AlphaFoldDB" id="A0A7W8NDL7"/>
<organism evidence="2 3">
    <name type="scientific">Deinococcus humi</name>
    <dbReference type="NCBI Taxonomy" id="662880"/>
    <lineage>
        <taxon>Bacteria</taxon>
        <taxon>Thermotogati</taxon>
        <taxon>Deinococcota</taxon>
        <taxon>Deinococci</taxon>
        <taxon>Deinococcales</taxon>
        <taxon>Deinococcaceae</taxon>
        <taxon>Deinococcus</taxon>
    </lineage>
</organism>
<reference evidence="2 3" key="1">
    <citation type="submission" date="2020-08" db="EMBL/GenBank/DDBJ databases">
        <title>Genomic Encyclopedia of Type Strains, Phase IV (KMG-IV): sequencing the most valuable type-strain genomes for metagenomic binning, comparative biology and taxonomic classification.</title>
        <authorList>
            <person name="Goeker M."/>
        </authorList>
    </citation>
    <scope>NUCLEOTIDE SEQUENCE [LARGE SCALE GENOMIC DNA]</scope>
    <source>
        <strain evidence="2 3">DSM 27939</strain>
    </source>
</reference>
<keyword evidence="1" id="KW-1133">Transmembrane helix</keyword>